<dbReference type="Pfam" id="PF12686">
    <property type="entry name" value="DUF3800"/>
    <property type="match status" value="1"/>
</dbReference>
<evidence type="ECO:0000313" key="1">
    <source>
        <dbReference type="EMBL" id="SEC07413.1"/>
    </source>
</evidence>
<reference evidence="2" key="1">
    <citation type="submission" date="2016-10" db="EMBL/GenBank/DDBJ databases">
        <authorList>
            <person name="Varghese N."/>
            <person name="Submissions S."/>
        </authorList>
    </citation>
    <scope>NUCLEOTIDE SEQUENCE [LARGE SCALE GENOMIC DNA]</scope>
    <source>
        <strain evidence="2">BS3660</strain>
    </source>
</reference>
<gene>
    <name evidence="1" type="ORF">SAMN04490187_3067</name>
</gene>
<dbReference type="RefSeq" id="WP_090454322.1">
    <property type="nucleotide sequence ID" value="NZ_FNTC01000002.1"/>
</dbReference>
<keyword evidence="2" id="KW-1185">Reference proteome</keyword>
<accession>A0A231GP59</accession>
<dbReference type="AlphaFoldDB" id="A0A231GP59"/>
<evidence type="ECO:0000313" key="2">
    <source>
        <dbReference type="Proteomes" id="UP000198542"/>
    </source>
</evidence>
<organism evidence="1 2">
    <name type="scientific">Pseudomonas jessenii</name>
    <dbReference type="NCBI Taxonomy" id="77298"/>
    <lineage>
        <taxon>Bacteria</taxon>
        <taxon>Pseudomonadati</taxon>
        <taxon>Pseudomonadota</taxon>
        <taxon>Gammaproteobacteria</taxon>
        <taxon>Pseudomonadales</taxon>
        <taxon>Pseudomonadaceae</taxon>
        <taxon>Pseudomonas</taxon>
    </lineage>
</organism>
<name>A0A231GP59_PSEJE</name>
<evidence type="ECO:0008006" key="3">
    <source>
        <dbReference type="Google" id="ProtNLM"/>
    </source>
</evidence>
<proteinExistence type="predicted"/>
<protein>
    <recommendedName>
        <fullName evidence="3">DUF3800 domain-containing protein</fullName>
    </recommendedName>
</protein>
<dbReference type="InterPro" id="IPR024524">
    <property type="entry name" value="DUF3800"/>
</dbReference>
<dbReference type="EMBL" id="FNTC01000002">
    <property type="protein sequence ID" value="SEC07413.1"/>
    <property type="molecule type" value="Genomic_DNA"/>
</dbReference>
<sequence length="384" mass="43689">MIDDSSEKIVIDAGLFRFPGQDLMKNINKAYTLYYDETNNIRSLSLTGTGLNHEVLDCFVLGGVALGPGASLPDINALRAKLRIQPSVKELKLKHLAQGDYITCLSSNKLEQFLTWLLESPAYIHFSNFSILNWSIVDLIDSLLDHDQFETYTSIRDDLKNELHAIVRLEPLGYFRLLKTFDYPNVPSARIPEFLKAVRQFLFSGGFTFRNMARMALSDLLQEASRVTTLVYLCGNEKDELVSGFDTAFIHRLATFVRSVHVFDEEPRVRESLERNEIAWGGQPVSYRFAISHNEPAIQISDILCGLLGKHFSFMEKCSIDHLEEASAKLSVQQRRNADLVAKLIDKADEECPAFIFNQAPHESNAKSLWFLHGIEYPEDYRDL</sequence>
<dbReference type="Proteomes" id="UP000198542">
    <property type="component" value="Unassembled WGS sequence"/>
</dbReference>